<dbReference type="OrthoDB" id="4125991at2"/>
<dbReference type="RefSeq" id="WP_011212434.1">
    <property type="nucleotide sequence ID" value="NC_006363.1"/>
</dbReference>
<protein>
    <recommendedName>
        <fullName evidence="3">Disulfide bond formation protein DsbA</fullName>
    </recommendedName>
</protein>
<reference evidence="1 2" key="1">
    <citation type="journal article" date="2004" name="Proc. Natl. Acad. Sci. U.S.A.">
        <title>The complete genomic sequence of Nocardia farcinica IFM 10152.</title>
        <authorList>
            <person name="Ishikawa J."/>
            <person name="Yamashita A."/>
            <person name="Mikami Y."/>
            <person name="Hoshino Y."/>
            <person name="Kurita H."/>
            <person name="Hotta K."/>
            <person name="Shiba T."/>
            <person name="Hattori M."/>
        </authorList>
    </citation>
    <scope>NUCLEOTIDE SEQUENCE [LARGE SCALE GENOMIC DNA]</scope>
    <source>
        <strain evidence="1 2">IFM 10152</strain>
        <plasmid evidence="2">Plasmid pNF2</plasmid>
    </source>
</reference>
<name>Q5YM37_NOCFA</name>
<dbReference type="InterPro" id="IPR053977">
    <property type="entry name" value="Rv2466c-like"/>
</dbReference>
<dbReference type="EMBL" id="AP006620">
    <property type="protein sequence ID" value="BAD60754.1"/>
    <property type="molecule type" value="Genomic_DNA"/>
</dbReference>
<sequence>MADIELFVDPVCPFSWVSSQWLLTAAEDSAHTVRLRQMSLAVLNDGHDVAADHKPMIDRSRRLGRVFAAATRTGGAEAFARLYDVIGTRLHIQGDDLGPQEVAKSLTEAGLDPGLAEHLDSTSLDDDITGTHEVSQAALGGRGGSPIVVVDGRGFNGPVLTEQPRPDRGRDLLDALVTAATTPGFAALQRPYQGPPKIDAATEETH</sequence>
<dbReference type="Proteomes" id="UP000006820">
    <property type="component" value="Plasmid pNF2"/>
</dbReference>
<evidence type="ECO:0000313" key="2">
    <source>
        <dbReference type="Proteomes" id="UP000006820"/>
    </source>
</evidence>
<dbReference type="SUPFAM" id="SSF52833">
    <property type="entry name" value="Thioredoxin-like"/>
    <property type="match status" value="1"/>
</dbReference>
<keyword evidence="2" id="KW-1185">Reference proteome</keyword>
<keyword evidence="1" id="KW-0614">Plasmid</keyword>
<dbReference type="GeneID" id="61136434"/>
<dbReference type="AlphaFoldDB" id="Q5YM37"/>
<organism evidence="1 2">
    <name type="scientific">Nocardia farcinica (strain IFM 10152)</name>
    <dbReference type="NCBI Taxonomy" id="247156"/>
    <lineage>
        <taxon>Bacteria</taxon>
        <taxon>Bacillati</taxon>
        <taxon>Actinomycetota</taxon>
        <taxon>Actinomycetes</taxon>
        <taxon>Mycobacteriales</taxon>
        <taxon>Nocardiaceae</taxon>
        <taxon>Nocardia</taxon>
    </lineage>
</organism>
<geneLocation type="plasmid" evidence="1 2">
    <name>pNF2</name>
</geneLocation>
<proteinExistence type="predicted"/>
<accession>Q5YM37</accession>
<evidence type="ECO:0000313" key="1">
    <source>
        <dbReference type="EMBL" id="BAD60754.1"/>
    </source>
</evidence>
<dbReference type="InterPro" id="IPR036249">
    <property type="entry name" value="Thioredoxin-like_sf"/>
</dbReference>
<dbReference type="Pfam" id="PF22234">
    <property type="entry name" value="Rv2466c-like"/>
    <property type="match status" value="1"/>
</dbReference>
<dbReference type="KEGG" id="nfa:PNF2_680"/>
<dbReference type="HOGENOM" id="CLU_087602_1_0_11"/>
<gene>
    <name evidence="1" type="ordered locus">PNF2_680</name>
</gene>
<evidence type="ECO:0008006" key="3">
    <source>
        <dbReference type="Google" id="ProtNLM"/>
    </source>
</evidence>
<dbReference type="Gene3D" id="3.40.30.10">
    <property type="entry name" value="Glutaredoxin"/>
    <property type="match status" value="1"/>
</dbReference>